<keyword evidence="3" id="KW-1185">Reference proteome</keyword>
<sequence>MPSIMTQMYGSDEDISYDRDRKKYIAGATVWAQPTITLSNRCCNSSTQEPKTKNSMYSGDSPNFTHKPLLRRASLWDAGLAAQCQPSNREA</sequence>
<reference evidence="2 3" key="1">
    <citation type="submission" date="2019-05" db="EMBL/GenBank/DDBJ databases">
        <title>Emergence of the Ug99 lineage of the wheat stem rust pathogen through somatic hybridization.</title>
        <authorList>
            <person name="Li F."/>
            <person name="Upadhyaya N.M."/>
            <person name="Sperschneider J."/>
            <person name="Matny O."/>
            <person name="Nguyen-Phuc H."/>
            <person name="Mago R."/>
            <person name="Raley C."/>
            <person name="Miller M.E."/>
            <person name="Silverstein K.A.T."/>
            <person name="Henningsen E."/>
            <person name="Hirsch C.D."/>
            <person name="Visser B."/>
            <person name="Pretorius Z.A."/>
            <person name="Steffenson B.J."/>
            <person name="Schwessinger B."/>
            <person name="Dodds P.N."/>
            <person name="Figueroa M."/>
        </authorList>
    </citation>
    <scope>NUCLEOTIDE SEQUENCE [LARGE SCALE GENOMIC DNA]</scope>
    <source>
        <strain evidence="2">21-0</strain>
    </source>
</reference>
<dbReference type="Proteomes" id="UP000324748">
    <property type="component" value="Unassembled WGS sequence"/>
</dbReference>
<dbReference type="EMBL" id="VSWC01000001">
    <property type="protein sequence ID" value="KAA1120002.1"/>
    <property type="molecule type" value="Genomic_DNA"/>
</dbReference>
<evidence type="ECO:0000313" key="2">
    <source>
        <dbReference type="EMBL" id="KAA1120002.1"/>
    </source>
</evidence>
<protein>
    <submittedName>
        <fullName evidence="2">Uncharacterized protein</fullName>
    </submittedName>
</protein>
<evidence type="ECO:0000313" key="3">
    <source>
        <dbReference type="Proteomes" id="UP000324748"/>
    </source>
</evidence>
<evidence type="ECO:0000256" key="1">
    <source>
        <dbReference type="SAM" id="MobiDB-lite"/>
    </source>
</evidence>
<comment type="caution">
    <text evidence="2">The sequence shown here is derived from an EMBL/GenBank/DDBJ whole genome shotgun (WGS) entry which is preliminary data.</text>
</comment>
<organism evidence="2 3">
    <name type="scientific">Puccinia graminis f. sp. tritici</name>
    <dbReference type="NCBI Taxonomy" id="56615"/>
    <lineage>
        <taxon>Eukaryota</taxon>
        <taxon>Fungi</taxon>
        <taxon>Dikarya</taxon>
        <taxon>Basidiomycota</taxon>
        <taxon>Pucciniomycotina</taxon>
        <taxon>Pucciniomycetes</taxon>
        <taxon>Pucciniales</taxon>
        <taxon>Pucciniaceae</taxon>
        <taxon>Puccinia</taxon>
    </lineage>
</organism>
<gene>
    <name evidence="2" type="ORF">PGT21_036918</name>
</gene>
<dbReference type="AlphaFoldDB" id="A0A5B0R364"/>
<accession>A0A5B0R364</accession>
<proteinExistence type="predicted"/>
<feature type="region of interest" description="Disordered" evidence="1">
    <location>
        <begin position="42"/>
        <end position="63"/>
    </location>
</feature>
<name>A0A5B0R364_PUCGR</name>